<feature type="region of interest" description="Disordered" evidence="1">
    <location>
        <begin position="18"/>
        <end position="43"/>
    </location>
</feature>
<dbReference type="AlphaFoldDB" id="A0A1J7IUZ7"/>
<dbReference type="PANTHER" id="PTHR28019">
    <property type="entry name" value="CELL MEMBRANE PROTEIN YLR413W-RELATED"/>
    <property type="match status" value="1"/>
</dbReference>
<sequence length="306" mass="33620">MAFLPSALRIRRSPRSAAAGNFSSDLSSPEKASPKAHRRQVSRADIKRSTRLRKSFAAVASVSYLVSFVFLVLILIGNTHNRAVLRDVYFFKLDLSNIIPLSAPNAMLINSIAQTLGLHDFYQVGLWNFCEGYNNVGITYCSTPATLYWFNPVSVITNELLAGATIALPTQVITVLNILRLASQIMFGFFLTACVLTFILILLSPLVLWSRWYSLPFALISFVDAVLIVVGSVIGTVISWVFKYAAESQSDLNIRASVGTRMMVFVWVASGCALMAFVIHAGLGCCCASKRDIATGRRPPGVWYFG</sequence>
<dbReference type="STRING" id="1408157.A0A1J7IUZ7"/>
<dbReference type="GO" id="GO:0005886">
    <property type="term" value="C:plasma membrane"/>
    <property type="evidence" value="ECO:0007669"/>
    <property type="project" value="InterPro"/>
</dbReference>
<evidence type="ECO:0000313" key="3">
    <source>
        <dbReference type="EMBL" id="OIW31495.1"/>
    </source>
</evidence>
<dbReference type="OrthoDB" id="2327445at2759"/>
<dbReference type="Proteomes" id="UP000182658">
    <property type="component" value="Unassembled WGS sequence"/>
</dbReference>
<dbReference type="EMBL" id="KV875095">
    <property type="protein sequence ID" value="OIW31495.1"/>
    <property type="molecule type" value="Genomic_DNA"/>
</dbReference>
<evidence type="ECO:0000256" key="1">
    <source>
        <dbReference type="SAM" id="MobiDB-lite"/>
    </source>
</evidence>
<keyword evidence="2" id="KW-0472">Membrane</keyword>
<dbReference type="Pfam" id="PF06687">
    <property type="entry name" value="SUR7"/>
    <property type="match status" value="1"/>
</dbReference>
<evidence type="ECO:0000313" key="4">
    <source>
        <dbReference type="Proteomes" id="UP000182658"/>
    </source>
</evidence>
<accession>A0A1J7IUZ7</accession>
<evidence type="ECO:0008006" key="5">
    <source>
        <dbReference type="Google" id="ProtNLM"/>
    </source>
</evidence>
<evidence type="ECO:0000256" key="2">
    <source>
        <dbReference type="SAM" id="Phobius"/>
    </source>
</evidence>
<gene>
    <name evidence="3" type="ORF">CONLIGDRAFT_652559</name>
</gene>
<feature type="transmembrane region" description="Helical" evidence="2">
    <location>
        <begin position="215"/>
        <end position="242"/>
    </location>
</feature>
<feature type="transmembrane region" description="Helical" evidence="2">
    <location>
        <begin position="263"/>
        <end position="283"/>
    </location>
</feature>
<feature type="transmembrane region" description="Helical" evidence="2">
    <location>
        <begin position="160"/>
        <end position="179"/>
    </location>
</feature>
<dbReference type="PANTHER" id="PTHR28019:SF2">
    <property type="entry name" value="CELL MEMBRANE PROTEIN YLR413W-RELATED"/>
    <property type="match status" value="1"/>
</dbReference>
<dbReference type="InterPro" id="IPR009571">
    <property type="entry name" value="SUR7/Rim9-like_fungi"/>
</dbReference>
<protein>
    <recommendedName>
        <fullName evidence="5">Integral membrane protein</fullName>
    </recommendedName>
</protein>
<dbReference type="InterPro" id="IPR052413">
    <property type="entry name" value="SUR7_domain"/>
</dbReference>
<keyword evidence="2" id="KW-1133">Transmembrane helix</keyword>
<dbReference type="GO" id="GO:0051285">
    <property type="term" value="C:cell cortex of cell tip"/>
    <property type="evidence" value="ECO:0007669"/>
    <property type="project" value="TreeGrafter"/>
</dbReference>
<dbReference type="GO" id="GO:0031505">
    <property type="term" value="P:fungal-type cell wall organization"/>
    <property type="evidence" value="ECO:0007669"/>
    <property type="project" value="TreeGrafter"/>
</dbReference>
<organism evidence="3 4">
    <name type="scientific">Coniochaeta ligniaria NRRL 30616</name>
    <dbReference type="NCBI Taxonomy" id="1408157"/>
    <lineage>
        <taxon>Eukaryota</taxon>
        <taxon>Fungi</taxon>
        <taxon>Dikarya</taxon>
        <taxon>Ascomycota</taxon>
        <taxon>Pezizomycotina</taxon>
        <taxon>Sordariomycetes</taxon>
        <taxon>Sordariomycetidae</taxon>
        <taxon>Coniochaetales</taxon>
        <taxon>Coniochaetaceae</taxon>
        <taxon>Coniochaeta</taxon>
    </lineage>
</organism>
<dbReference type="FunCoup" id="A0A1J7IUZ7">
    <property type="interactions" value="63"/>
</dbReference>
<proteinExistence type="predicted"/>
<dbReference type="InParanoid" id="A0A1J7IUZ7"/>
<keyword evidence="4" id="KW-1185">Reference proteome</keyword>
<feature type="transmembrane region" description="Helical" evidence="2">
    <location>
        <begin position="56"/>
        <end position="76"/>
    </location>
</feature>
<feature type="transmembrane region" description="Helical" evidence="2">
    <location>
        <begin position="186"/>
        <end position="209"/>
    </location>
</feature>
<name>A0A1J7IUZ7_9PEZI</name>
<keyword evidence="2" id="KW-0812">Transmembrane</keyword>
<reference evidence="3 4" key="1">
    <citation type="submission" date="2016-10" db="EMBL/GenBank/DDBJ databases">
        <title>Draft genome sequence of Coniochaeta ligniaria NRRL30616, a lignocellulolytic fungus for bioabatement of inhibitors in plant biomass hydrolysates.</title>
        <authorList>
            <consortium name="DOE Joint Genome Institute"/>
            <person name="Jimenez D.J."/>
            <person name="Hector R.E."/>
            <person name="Riley R."/>
            <person name="Sun H."/>
            <person name="Grigoriev I.V."/>
            <person name="Van Elsas J.D."/>
            <person name="Nichols N.N."/>
        </authorList>
    </citation>
    <scope>NUCLEOTIDE SEQUENCE [LARGE SCALE GENOMIC DNA]</scope>
    <source>
        <strain evidence="3 4">NRRL 30616</strain>
    </source>
</reference>